<dbReference type="AlphaFoldDB" id="A0AAX3P474"/>
<evidence type="ECO:0000313" key="4">
    <source>
        <dbReference type="Proteomes" id="UP001214666"/>
    </source>
</evidence>
<name>A0AAX3P474_AERHY</name>
<reference evidence="3" key="1">
    <citation type="submission" date="2023-02" db="EMBL/GenBank/DDBJ databases">
        <title>The sequence of Aeromonas hydrophila K533.</title>
        <authorList>
            <person name="Luo X."/>
        </authorList>
    </citation>
    <scope>NUCLEOTIDE SEQUENCE</scope>
    <source>
        <strain evidence="3">K533</strain>
    </source>
</reference>
<dbReference type="EMBL" id="CP118942">
    <property type="protein sequence ID" value="WEE24928.1"/>
    <property type="molecule type" value="Genomic_DNA"/>
</dbReference>
<evidence type="ECO:0000259" key="2">
    <source>
        <dbReference type="Pfam" id="PF04480"/>
    </source>
</evidence>
<evidence type="ECO:0000256" key="1">
    <source>
        <dbReference type="SAM" id="Phobius"/>
    </source>
</evidence>
<feature type="domain" description="DUF559" evidence="2">
    <location>
        <begin position="121"/>
        <end position="182"/>
    </location>
</feature>
<keyword evidence="1" id="KW-0472">Membrane</keyword>
<dbReference type="Pfam" id="PF04480">
    <property type="entry name" value="DUF559"/>
    <property type="match status" value="1"/>
</dbReference>
<gene>
    <name evidence="3" type="ORF">PY771_14730</name>
</gene>
<dbReference type="Proteomes" id="UP001214666">
    <property type="component" value="Chromosome"/>
</dbReference>
<dbReference type="SUPFAM" id="SSF52980">
    <property type="entry name" value="Restriction endonuclease-like"/>
    <property type="match status" value="1"/>
</dbReference>
<accession>A0AAX3P474</accession>
<proteinExistence type="predicted"/>
<organism evidence="3 4">
    <name type="scientific">Aeromonas hydrophila</name>
    <dbReference type="NCBI Taxonomy" id="644"/>
    <lineage>
        <taxon>Bacteria</taxon>
        <taxon>Pseudomonadati</taxon>
        <taxon>Pseudomonadota</taxon>
        <taxon>Gammaproteobacteria</taxon>
        <taxon>Aeromonadales</taxon>
        <taxon>Aeromonadaceae</taxon>
        <taxon>Aeromonas</taxon>
    </lineage>
</organism>
<dbReference type="InterPro" id="IPR007569">
    <property type="entry name" value="DUF559"/>
</dbReference>
<sequence>MTYSQRGLLAAVLIVIGFFFWPLLVVGGLIAWSVYSDIRDEPERKRQEAEIAARLNEPVTVEDMRFTCESPAEEAFFDTMVSAYKMTTGPGCIAGKGVKLRTQIGLGRLHIGRGSAWSQFRGDFLVDEKLVVEIDGETWHGSPEAKARDAARDEVIRAEGYTVLRIPANVVFSSPTETVRRVEEARHRLRATA</sequence>
<dbReference type="Gene3D" id="3.40.960.10">
    <property type="entry name" value="VSR Endonuclease"/>
    <property type="match status" value="1"/>
</dbReference>
<feature type="transmembrane region" description="Helical" evidence="1">
    <location>
        <begin position="7"/>
        <end position="35"/>
    </location>
</feature>
<keyword evidence="1" id="KW-1133">Transmembrane helix</keyword>
<keyword evidence="1" id="KW-0812">Transmembrane</keyword>
<dbReference type="InterPro" id="IPR011335">
    <property type="entry name" value="Restrct_endonuc-II-like"/>
</dbReference>
<evidence type="ECO:0000313" key="3">
    <source>
        <dbReference type="EMBL" id="WEE24928.1"/>
    </source>
</evidence>
<protein>
    <submittedName>
        <fullName evidence="3">DUF559 domain-containing protein</fullName>
    </submittedName>
</protein>
<dbReference type="RefSeq" id="WP_043133634.1">
    <property type="nucleotide sequence ID" value="NZ_CP118942.1"/>
</dbReference>